<reference evidence="3" key="1">
    <citation type="submission" date="2018-05" db="EMBL/GenBank/DDBJ databases">
        <authorList>
            <person name="Li X."/>
        </authorList>
    </citation>
    <scope>NUCLEOTIDE SEQUENCE [LARGE SCALE GENOMIC DNA]</scope>
    <source>
        <strain evidence="3">HKS-05</strain>
    </source>
</reference>
<feature type="signal peptide" evidence="1">
    <location>
        <begin position="1"/>
        <end position="27"/>
    </location>
</feature>
<evidence type="ECO:0000313" key="2">
    <source>
        <dbReference type="EMBL" id="RAK59128.1"/>
    </source>
</evidence>
<dbReference type="PIRSF" id="PIRSF025560">
    <property type="entry name" value="UCP025560"/>
    <property type="match status" value="1"/>
</dbReference>
<protein>
    <submittedName>
        <fullName evidence="2">DUF1318 domain-containing protein</fullName>
    </submittedName>
</protein>
<comment type="caution">
    <text evidence="2">The sequence shown here is derived from an EMBL/GenBank/DDBJ whole genome shotgun (WGS) entry which is preliminary data.</text>
</comment>
<dbReference type="Proteomes" id="UP000249842">
    <property type="component" value="Unassembled WGS sequence"/>
</dbReference>
<dbReference type="AlphaFoldDB" id="A0A328B292"/>
<dbReference type="InterPro" id="IPR008309">
    <property type="entry name" value="YdbL"/>
</dbReference>
<evidence type="ECO:0000256" key="1">
    <source>
        <dbReference type="SAM" id="SignalP"/>
    </source>
</evidence>
<keyword evidence="3" id="KW-1185">Reference proteome</keyword>
<organism evidence="2 3">
    <name type="scientific">Phenylobacterium hankyongense</name>
    <dbReference type="NCBI Taxonomy" id="1813876"/>
    <lineage>
        <taxon>Bacteria</taxon>
        <taxon>Pseudomonadati</taxon>
        <taxon>Pseudomonadota</taxon>
        <taxon>Alphaproteobacteria</taxon>
        <taxon>Caulobacterales</taxon>
        <taxon>Caulobacteraceae</taxon>
        <taxon>Phenylobacterium</taxon>
    </lineage>
</organism>
<dbReference type="OrthoDB" id="7474881at2"/>
<accession>A0A328B292</accession>
<name>A0A328B292_9CAUL</name>
<dbReference type="Pfam" id="PF07027">
    <property type="entry name" value="DUF1318"/>
    <property type="match status" value="1"/>
</dbReference>
<dbReference type="PROSITE" id="PS51318">
    <property type="entry name" value="TAT"/>
    <property type="match status" value="1"/>
</dbReference>
<gene>
    <name evidence="2" type="ORF">DJ021_04590</name>
</gene>
<proteinExistence type="predicted"/>
<dbReference type="InterPro" id="IPR006311">
    <property type="entry name" value="TAT_signal"/>
</dbReference>
<dbReference type="EMBL" id="QFYP01000001">
    <property type="protein sequence ID" value="RAK59128.1"/>
    <property type="molecule type" value="Genomic_DNA"/>
</dbReference>
<sequence>MTMQTRDMLGIGAAVMAALVLPTAGFAQSAAAKAAVDAAKAAGIVGEQADGFLGFVVASPDPALKAAVAEINAGRAQLYREAAAKNGVSPEAAGASAFRQVVQAKLKPGEYFKPAGGGWVKK</sequence>
<evidence type="ECO:0000313" key="3">
    <source>
        <dbReference type="Proteomes" id="UP000249842"/>
    </source>
</evidence>
<keyword evidence="1" id="KW-0732">Signal</keyword>
<dbReference type="RefSeq" id="WP_111456421.1">
    <property type="nucleotide sequence ID" value="NZ_QFYP01000001.1"/>
</dbReference>
<feature type="chain" id="PRO_5016289562" evidence="1">
    <location>
        <begin position="28"/>
        <end position="122"/>
    </location>
</feature>